<reference evidence="8" key="1">
    <citation type="submission" date="2023-06" db="EMBL/GenBank/DDBJ databases">
        <title>Genome-scale phylogeny and comparative genomics of the fungal order Sordariales.</title>
        <authorList>
            <consortium name="Lawrence Berkeley National Laboratory"/>
            <person name="Hensen N."/>
            <person name="Bonometti L."/>
            <person name="Westerberg I."/>
            <person name="Brannstrom I.O."/>
            <person name="Guillou S."/>
            <person name="Cros-Aarteil S."/>
            <person name="Calhoun S."/>
            <person name="Haridas S."/>
            <person name="Kuo A."/>
            <person name="Mondo S."/>
            <person name="Pangilinan J."/>
            <person name="Riley R."/>
            <person name="Labutti K."/>
            <person name="Andreopoulos B."/>
            <person name="Lipzen A."/>
            <person name="Chen C."/>
            <person name="Yanf M."/>
            <person name="Daum C."/>
            <person name="Ng V."/>
            <person name="Clum A."/>
            <person name="Steindorff A."/>
            <person name="Ohm R."/>
            <person name="Martin F."/>
            <person name="Silar P."/>
            <person name="Natvig D."/>
            <person name="Lalanne C."/>
            <person name="Gautier V."/>
            <person name="Ament-Velasquez S.L."/>
            <person name="Kruys A."/>
            <person name="Hutchinson M.I."/>
            <person name="Powell A.J."/>
            <person name="Barry K."/>
            <person name="Miller A.N."/>
            <person name="Grigoriev I.V."/>
            <person name="Debuchy R."/>
            <person name="Gladieux P."/>
            <person name="Thoren M.H."/>
            <person name="Johannesson H."/>
        </authorList>
    </citation>
    <scope>NUCLEOTIDE SEQUENCE</scope>
    <source>
        <strain evidence="8">SMH2532-1</strain>
    </source>
</reference>
<dbReference type="Proteomes" id="UP001174936">
    <property type="component" value="Unassembled WGS sequence"/>
</dbReference>
<sequence length="320" mass="34110">MTTKKSSEFQATLPLSRAETEAEQPLPAVAAFQGTFAPEARPPLQRGKPIPFYRDHFYWTSGWNHPAVWRSGVVEGFAMSMLVFVSGQIGATLMSYGTNQIGIYIIISNTLLLAVFIYATAPASGGHVNPMITFSTLLTGLCPLPRAIIYMSAQILGAAVGGGLLIGVLGQERAIALKGTGCFYDSSEIRASQVFLNEAASCFAMLYLAFGVGLDPRQALLFGPKLGPLLVAASLAVISFASSGMIPGYTGASMNPARCFGLGLARLDFSDQWIWWLGPAAASVVLSFMYNVLPPNHAEGKSECPPQPRVLLKPNDESPA</sequence>
<evidence type="ECO:0000313" key="9">
    <source>
        <dbReference type="Proteomes" id="UP001174936"/>
    </source>
</evidence>
<dbReference type="GO" id="GO:0016020">
    <property type="term" value="C:membrane"/>
    <property type="evidence" value="ECO:0007669"/>
    <property type="project" value="UniProtKB-SubCell"/>
</dbReference>
<keyword evidence="2 5" id="KW-0812">Transmembrane</keyword>
<dbReference type="Gene3D" id="1.20.1080.10">
    <property type="entry name" value="Glycerol uptake facilitator protein"/>
    <property type="match status" value="1"/>
</dbReference>
<dbReference type="PANTHER" id="PTHR47002">
    <property type="entry name" value="AQUAPORIN-LIKE"/>
    <property type="match status" value="1"/>
</dbReference>
<evidence type="ECO:0000256" key="3">
    <source>
        <dbReference type="ARBA" id="ARBA00022989"/>
    </source>
</evidence>
<keyword evidence="3 7" id="KW-1133">Transmembrane helix</keyword>
<dbReference type="PANTHER" id="PTHR47002:SF2">
    <property type="entry name" value="AQUAPORIN AQPAE.A-LIKE"/>
    <property type="match status" value="1"/>
</dbReference>
<dbReference type="Pfam" id="PF00230">
    <property type="entry name" value="MIP"/>
    <property type="match status" value="1"/>
</dbReference>
<dbReference type="InterPro" id="IPR000425">
    <property type="entry name" value="MIP"/>
</dbReference>
<dbReference type="SUPFAM" id="SSF81338">
    <property type="entry name" value="Aquaporin-like"/>
    <property type="match status" value="1"/>
</dbReference>
<name>A0AA39XYW4_9PEZI</name>
<feature type="transmembrane region" description="Helical" evidence="7">
    <location>
        <begin position="147"/>
        <end position="169"/>
    </location>
</feature>
<feature type="region of interest" description="Disordered" evidence="6">
    <location>
        <begin position="299"/>
        <end position="320"/>
    </location>
</feature>
<comment type="similarity">
    <text evidence="5">Belongs to the MIP/aquaporin (TC 1.A.8) family.</text>
</comment>
<evidence type="ECO:0000313" key="8">
    <source>
        <dbReference type="EMBL" id="KAK0642857.1"/>
    </source>
</evidence>
<organism evidence="8 9">
    <name type="scientific">Cercophora newfieldiana</name>
    <dbReference type="NCBI Taxonomy" id="92897"/>
    <lineage>
        <taxon>Eukaryota</taxon>
        <taxon>Fungi</taxon>
        <taxon>Dikarya</taxon>
        <taxon>Ascomycota</taxon>
        <taxon>Pezizomycotina</taxon>
        <taxon>Sordariomycetes</taxon>
        <taxon>Sordariomycetidae</taxon>
        <taxon>Sordariales</taxon>
        <taxon>Lasiosphaeriaceae</taxon>
        <taxon>Cercophora</taxon>
    </lineage>
</organism>
<keyword evidence="4 7" id="KW-0472">Membrane</keyword>
<feature type="transmembrane region" description="Helical" evidence="7">
    <location>
        <begin position="194"/>
        <end position="214"/>
    </location>
</feature>
<dbReference type="AlphaFoldDB" id="A0AA39XYW4"/>
<comment type="subcellular location">
    <subcellularLocation>
        <location evidence="1">Membrane</location>
        <topology evidence="1">Multi-pass membrane protein</topology>
    </subcellularLocation>
</comment>
<proteinExistence type="inferred from homology"/>
<comment type="caution">
    <text evidence="8">The sequence shown here is derived from an EMBL/GenBank/DDBJ whole genome shotgun (WGS) entry which is preliminary data.</text>
</comment>
<protein>
    <submittedName>
        <fullName evidence="8">Aquaporin-like protein</fullName>
    </submittedName>
</protein>
<feature type="transmembrane region" description="Helical" evidence="7">
    <location>
        <begin position="101"/>
        <end position="121"/>
    </location>
</feature>
<dbReference type="PRINTS" id="PR00783">
    <property type="entry name" value="MINTRINSICP"/>
</dbReference>
<feature type="region of interest" description="Disordered" evidence="6">
    <location>
        <begin position="1"/>
        <end position="22"/>
    </location>
</feature>
<keyword evidence="9" id="KW-1185">Reference proteome</keyword>
<evidence type="ECO:0000256" key="6">
    <source>
        <dbReference type="SAM" id="MobiDB-lite"/>
    </source>
</evidence>
<dbReference type="EMBL" id="JAULSV010000005">
    <property type="protein sequence ID" value="KAK0642857.1"/>
    <property type="molecule type" value="Genomic_DNA"/>
</dbReference>
<dbReference type="InterPro" id="IPR023271">
    <property type="entry name" value="Aquaporin-like"/>
</dbReference>
<evidence type="ECO:0000256" key="4">
    <source>
        <dbReference type="ARBA" id="ARBA00023136"/>
    </source>
</evidence>
<feature type="transmembrane region" description="Helical" evidence="7">
    <location>
        <begin position="226"/>
        <end position="252"/>
    </location>
</feature>
<evidence type="ECO:0000256" key="5">
    <source>
        <dbReference type="RuleBase" id="RU000477"/>
    </source>
</evidence>
<gene>
    <name evidence="8" type="ORF">B0T16DRAFT_414854</name>
</gene>
<dbReference type="GO" id="GO:0015267">
    <property type="term" value="F:channel activity"/>
    <property type="evidence" value="ECO:0007669"/>
    <property type="project" value="InterPro"/>
</dbReference>
<accession>A0AA39XYW4</accession>
<evidence type="ECO:0000256" key="7">
    <source>
        <dbReference type="SAM" id="Phobius"/>
    </source>
</evidence>
<feature type="compositionally biased region" description="Polar residues" evidence="6">
    <location>
        <begin position="1"/>
        <end position="10"/>
    </location>
</feature>
<keyword evidence="5" id="KW-0813">Transport</keyword>
<feature type="transmembrane region" description="Helical" evidence="7">
    <location>
        <begin position="273"/>
        <end position="293"/>
    </location>
</feature>
<evidence type="ECO:0000256" key="2">
    <source>
        <dbReference type="ARBA" id="ARBA00022692"/>
    </source>
</evidence>
<evidence type="ECO:0000256" key="1">
    <source>
        <dbReference type="ARBA" id="ARBA00004141"/>
    </source>
</evidence>